<evidence type="ECO:0000256" key="1">
    <source>
        <dbReference type="SAM" id="MobiDB-lite"/>
    </source>
</evidence>
<protein>
    <submittedName>
        <fullName evidence="2">Uncharacterized protein</fullName>
    </submittedName>
</protein>
<feature type="compositionally biased region" description="Low complexity" evidence="1">
    <location>
        <begin position="123"/>
        <end position="136"/>
    </location>
</feature>
<evidence type="ECO:0000313" key="2">
    <source>
        <dbReference type="EMBL" id="KAJ8352818.1"/>
    </source>
</evidence>
<dbReference type="Proteomes" id="UP001152622">
    <property type="component" value="Chromosome 8"/>
</dbReference>
<accession>A0A9Q1F819</accession>
<proteinExistence type="predicted"/>
<reference evidence="2" key="1">
    <citation type="journal article" date="2023" name="Science">
        <title>Genome structures resolve the early diversification of teleost fishes.</title>
        <authorList>
            <person name="Parey E."/>
            <person name="Louis A."/>
            <person name="Montfort J."/>
            <person name="Bouchez O."/>
            <person name="Roques C."/>
            <person name="Iampietro C."/>
            <person name="Lluch J."/>
            <person name="Castinel A."/>
            <person name="Donnadieu C."/>
            <person name="Desvignes T."/>
            <person name="Floi Bucao C."/>
            <person name="Jouanno E."/>
            <person name="Wen M."/>
            <person name="Mejri S."/>
            <person name="Dirks R."/>
            <person name="Jansen H."/>
            <person name="Henkel C."/>
            <person name="Chen W.J."/>
            <person name="Zahm M."/>
            <person name="Cabau C."/>
            <person name="Klopp C."/>
            <person name="Thompson A.W."/>
            <person name="Robinson-Rechavi M."/>
            <person name="Braasch I."/>
            <person name="Lecointre G."/>
            <person name="Bobe J."/>
            <person name="Postlethwait J.H."/>
            <person name="Berthelot C."/>
            <person name="Roest Crollius H."/>
            <person name="Guiguen Y."/>
        </authorList>
    </citation>
    <scope>NUCLEOTIDE SEQUENCE</scope>
    <source>
        <strain evidence="2">WJC10195</strain>
    </source>
</reference>
<name>A0A9Q1F819_SYNKA</name>
<keyword evidence="3" id="KW-1185">Reference proteome</keyword>
<evidence type="ECO:0000313" key="3">
    <source>
        <dbReference type="Proteomes" id="UP001152622"/>
    </source>
</evidence>
<feature type="region of interest" description="Disordered" evidence="1">
    <location>
        <begin position="1"/>
        <end position="35"/>
    </location>
</feature>
<gene>
    <name evidence="2" type="ORF">SKAU_G00242940</name>
</gene>
<feature type="region of interest" description="Disordered" evidence="1">
    <location>
        <begin position="112"/>
        <end position="149"/>
    </location>
</feature>
<dbReference type="AlphaFoldDB" id="A0A9Q1F819"/>
<comment type="caution">
    <text evidence="2">The sequence shown here is derived from an EMBL/GenBank/DDBJ whole genome shotgun (WGS) entry which is preliminary data.</text>
</comment>
<dbReference type="EMBL" id="JAINUF010000008">
    <property type="protein sequence ID" value="KAJ8352818.1"/>
    <property type="molecule type" value="Genomic_DNA"/>
</dbReference>
<sequence>MKERSAQLSPLPEHRYTGVPRPKRNTGLPGPSSHRRVEVVLERTLKRVHQEDQSIRMRQEHCEAPAVTPSDKARLFLGSSPTHCMTRPHRLLHDHGRQARVRAAGLHTPRVHFSAGPQVPHQGSRCGRRPGSSGPGVKPAYTPACEAWS</sequence>
<organism evidence="2 3">
    <name type="scientific">Synaphobranchus kaupii</name>
    <name type="common">Kaup's arrowtooth eel</name>
    <dbReference type="NCBI Taxonomy" id="118154"/>
    <lineage>
        <taxon>Eukaryota</taxon>
        <taxon>Metazoa</taxon>
        <taxon>Chordata</taxon>
        <taxon>Craniata</taxon>
        <taxon>Vertebrata</taxon>
        <taxon>Euteleostomi</taxon>
        <taxon>Actinopterygii</taxon>
        <taxon>Neopterygii</taxon>
        <taxon>Teleostei</taxon>
        <taxon>Anguilliformes</taxon>
        <taxon>Synaphobranchidae</taxon>
        <taxon>Synaphobranchus</taxon>
    </lineage>
</organism>